<feature type="transmembrane region" description="Helical" evidence="10">
    <location>
        <begin position="171"/>
        <end position="188"/>
    </location>
</feature>
<feature type="transmembrane region" description="Helical" evidence="10">
    <location>
        <begin position="64"/>
        <end position="84"/>
    </location>
</feature>
<evidence type="ECO:0000313" key="13">
    <source>
        <dbReference type="EMBL" id="SHE86478.1"/>
    </source>
</evidence>
<evidence type="ECO:0000256" key="4">
    <source>
        <dbReference type="ARBA" id="ARBA00022692"/>
    </source>
</evidence>
<evidence type="ECO:0000256" key="9">
    <source>
        <dbReference type="RuleBase" id="RU003945"/>
    </source>
</evidence>
<feature type="signal peptide" evidence="11">
    <location>
        <begin position="1"/>
        <end position="22"/>
    </location>
</feature>
<feature type="transmembrane region" description="Helical" evidence="10">
    <location>
        <begin position="222"/>
        <end position="239"/>
    </location>
</feature>
<dbReference type="AlphaFoldDB" id="A0A1M4WZ03"/>
<dbReference type="GO" id="GO:0005886">
    <property type="term" value="C:plasma membrane"/>
    <property type="evidence" value="ECO:0007669"/>
    <property type="project" value="UniProtKB-SubCell"/>
</dbReference>
<evidence type="ECO:0000259" key="12">
    <source>
        <dbReference type="Pfam" id="PF02096"/>
    </source>
</evidence>
<evidence type="ECO:0000256" key="5">
    <source>
        <dbReference type="ARBA" id="ARBA00022927"/>
    </source>
</evidence>
<keyword evidence="4 9" id="KW-0812">Transmembrane</keyword>
<evidence type="ECO:0000256" key="6">
    <source>
        <dbReference type="ARBA" id="ARBA00022989"/>
    </source>
</evidence>
<dbReference type="PANTHER" id="PTHR12428">
    <property type="entry name" value="OXA1"/>
    <property type="match status" value="1"/>
</dbReference>
<feature type="transmembrane region" description="Helical" evidence="10">
    <location>
        <begin position="127"/>
        <end position="151"/>
    </location>
</feature>
<organism evidence="13 14">
    <name type="scientific">Seinonella peptonophila</name>
    <dbReference type="NCBI Taxonomy" id="112248"/>
    <lineage>
        <taxon>Bacteria</taxon>
        <taxon>Bacillati</taxon>
        <taxon>Bacillota</taxon>
        <taxon>Bacilli</taxon>
        <taxon>Bacillales</taxon>
        <taxon>Thermoactinomycetaceae</taxon>
        <taxon>Seinonella</taxon>
    </lineage>
</organism>
<feature type="transmembrane region" description="Helical" evidence="10">
    <location>
        <begin position="200"/>
        <end position="216"/>
    </location>
</feature>
<dbReference type="Proteomes" id="UP000184476">
    <property type="component" value="Unassembled WGS sequence"/>
</dbReference>
<dbReference type="CDD" id="cd20070">
    <property type="entry name" value="5TM_YidC_Alb3"/>
    <property type="match status" value="1"/>
</dbReference>
<name>A0A1M4WZ03_9BACL</name>
<evidence type="ECO:0000256" key="11">
    <source>
        <dbReference type="SAM" id="SignalP"/>
    </source>
</evidence>
<keyword evidence="3" id="KW-1003">Cell membrane</keyword>
<sequence>MLKRKRTIAIILVLVISLVALAGCSPNPSSMKKIDEHNAGFWDRYFVIPLSHLLDFFKKILGNYGWSILLVTFLVRLVLFPLTWKQQKSTKEMQKIQPLMKKIQEKYKDKPQQQQEAMMQLFQKHKVNPMAGCLPSLIQLPILFGFYQAIMRNPHIADSSFLYMQLGKPDPYLILPILAAITTYLQLLVTGSGDNPQMRILMFIMPVMIFVFAYSFPSALSLYWFFGNILTILQYVLIFKPSGGNPQEKTAS</sequence>
<comment type="subcellular location">
    <subcellularLocation>
        <location evidence="1">Cell membrane</location>
        <topology evidence="1">Multi-pass membrane protein</topology>
    </subcellularLocation>
    <subcellularLocation>
        <location evidence="9">Membrane</location>
        <topology evidence="9">Multi-pass membrane protein</topology>
    </subcellularLocation>
</comment>
<evidence type="ECO:0000313" key="14">
    <source>
        <dbReference type="Proteomes" id="UP000184476"/>
    </source>
</evidence>
<dbReference type="InterPro" id="IPR028055">
    <property type="entry name" value="YidC/Oxa/ALB_C"/>
</dbReference>
<feature type="domain" description="Membrane insertase YidC/Oxa/ALB C-terminal" evidence="12">
    <location>
        <begin position="64"/>
        <end position="238"/>
    </location>
</feature>
<evidence type="ECO:0000256" key="10">
    <source>
        <dbReference type="SAM" id="Phobius"/>
    </source>
</evidence>
<keyword evidence="8" id="KW-0143">Chaperone</keyword>
<dbReference type="InterPro" id="IPR001708">
    <property type="entry name" value="YidC/ALB3/OXA1/COX18"/>
</dbReference>
<dbReference type="InterPro" id="IPR047196">
    <property type="entry name" value="YidC_ALB_C"/>
</dbReference>
<evidence type="ECO:0000256" key="8">
    <source>
        <dbReference type="ARBA" id="ARBA00023186"/>
    </source>
</evidence>
<keyword evidence="14" id="KW-1185">Reference proteome</keyword>
<evidence type="ECO:0000256" key="1">
    <source>
        <dbReference type="ARBA" id="ARBA00004651"/>
    </source>
</evidence>
<dbReference type="Pfam" id="PF02096">
    <property type="entry name" value="60KD_IMP"/>
    <property type="match status" value="1"/>
</dbReference>
<feature type="chain" id="PRO_5039076378" evidence="11">
    <location>
        <begin position="23"/>
        <end position="252"/>
    </location>
</feature>
<evidence type="ECO:0000256" key="3">
    <source>
        <dbReference type="ARBA" id="ARBA00022475"/>
    </source>
</evidence>
<reference evidence="13 14" key="1">
    <citation type="submission" date="2016-11" db="EMBL/GenBank/DDBJ databases">
        <authorList>
            <person name="Jaros S."/>
            <person name="Januszkiewicz K."/>
            <person name="Wedrychowicz H."/>
        </authorList>
    </citation>
    <scope>NUCLEOTIDE SEQUENCE [LARGE SCALE GENOMIC DNA]</scope>
    <source>
        <strain evidence="13 14">DSM 44666</strain>
    </source>
</reference>
<keyword evidence="11" id="KW-0732">Signal</keyword>
<accession>A0A1M4WZ03</accession>
<evidence type="ECO:0000256" key="2">
    <source>
        <dbReference type="ARBA" id="ARBA00022448"/>
    </source>
</evidence>
<keyword evidence="6 10" id="KW-1133">Transmembrane helix</keyword>
<dbReference type="PANTHER" id="PTHR12428:SF65">
    <property type="entry name" value="CYTOCHROME C OXIDASE ASSEMBLY PROTEIN COX18, MITOCHONDRIAL"/>
    <property type="match status" value="1"/>
</dbReference>
<keyword evidence="2" id="KW-0813">Transport</keyword>
<dbReference type="PRINTS" id="PR01900">
    <property type="entry name" value="YIDCPROTEIN"/>
</dbReference>
<keyword evidence="7 10" id="KW-0472">Membrane</keyword>
<dbReference type="EMBL" id="FQVL01000004">
    <property type="protein sequence ID" value="SHE86478.1"/>
    <property type="molecule type" value="Genomic_DNA"/>
</dbReference>
<proteinExistence type="inferred from homology"/>
<protein>
    <submittedName>
        <fullName evidence="13">YidC/Oxa1 family membrane protein insertase</fullName>
    </submittedName>
</protein>
<dbReference type="NCBIfam" id="TIGR03592">
    <property type="entry name" value="yidC_oxa1_cterm"/>
    <property type="match status" value="1"/>
</dbReference>
<dbReference type="PROSITE" id="PS51257">
    <property type="entry name" value="PROKAR_LIPOPROTEIN"/>
    <property type="match status" value="1"/>
</dbReference>
<comment type="similarity">
    <text evidence="9">Belongs to the OXA1/ALB3/YidC family.</text>
</comment>
<dbReference type="RefSeq" id="WP_073154445.1">
    <property type="nucleotide sequence ID" value="NZ_FQVL01000004.1"/>
</dbReference>
<dbReference type="GO" id="GO:0015031">
    <property type="term" value="P:protein transport"/>
    <property type="evidence" value="ECO:0007669"/>
    <property type="project" value="UniProtKB-KW"/>
</dbReference>
<dbReference type="GO" id="GO:0051205">
    <property type="term" value="P:protein insertion into membrane"/>
    <property type="evidence" value="ECO:0007669"/>
    <property type="project" value="TreeGrafter"/>
</dbReference>
<evidence type="ECO:0000256" key="7">
    <source>
        <dbReference type="ARBA" id="ARBA00023136"/>
    </source>
</evidence>
<dbReference type="STRING" id="112248.SAMN05444392_10442"/>
<keyword evidence="5" id="KW-0653">Protein transport</keyword>
<gene>
    <name evidence="13" type="ORF">SAMN05444392_10442</name>
</gene>
<dbReference type="GO" id="GO:0032977">
    <property type="term" value="F:membrane insertase activity"/>
    <property type="evidence" value="ECO:0007669"/>
    <property type="project" value="InterPro"/>
</dbReference>